<dbReference type="PANTHER" id="PTHR43250:SF2">
    <property type="entry name" value="EXODEOXYRIBONUCLEASE III"/>
    <property type="match status" value="1"/>
</dbReference>
<dbReference type="PROSITE" id="PS00726">
    <property type="entry name" value="AP_NUCLEASE_F1_1"/>
    <property type="match status" value="1"/>
</dbReference>
<name>A0ABV6P1R3_9ACTN</name>
<keyword evidence="9" id="KW-1185">Reference proteome</keyword>
<evidence type="ECO:0000313" key="9">
    <source>
        <dbReference type="Proteomes" id="UP001589894"/>
    </source>
</evidence>
<accession>A0ABV6P1R3</accession>
<dbReference type="InterPro" id="IPR004808">
    <property type="entry name" value="AP_endonuc_1"/>
</dbReference>
<feature type="region of interest" description="Disordered" evidence="6">
    <location>
        <begin position="239"/>
        <end position="262"/>
    </location>
</feature>
<dbReference type="NCBIfam" id="TIGR00633">
    <property type="entry name" value="xth"/>
    <property type="match status" value="1"/>
</dbReference>
<keyword evidence="4 8" id="KW-0378">Hydrolase</keyword>
<keyword evidence="3" id="KW-0479">Metal-binding</keyword>
<reference evidence="8 9" key="1">
    <citation type="submission" date="2024-09" db="EMBL/GenBank/DDBJ databases">
        <authorList>
            <person name="Sun Q."/>
            <person name="Mori K."/>
        </authorList>
    </citation>
    <scope>NUCLEOTIDE SEQUENCE [LARGE SCALE GENOMIC DNA]</scope>
    <source>
        <strain evidence="8 9">TBRC 2205</strain>
    </source>
</reference>
<dbReference type="InterPro" id="IPR020847">
    <property type="entry name" value="AP_endonuclease_F1_BS"/>
</dbReference>
<gene>
    <name evidence="8" type="ORF">ACFFHU_21120</name>
</gene>
<comment type="caution">
    <text evidence="8">The sequence shown here is derived from an EMBL/GenBank/DDBJ whole genome shotgun (WGS) entry which is preliminary data.</text>
</comment>
<organism evidence="8 9">
    <name type="scientific">Plantactinospora siamensis</name>
    <dbReference type="NCBI Taxonomy" id="555372"/>
    <lineage>
        <taxon>Bacteria</taxon>
        <taxon>Bacillati</taxon>
        <taxon>Actinomycetota</taxon>
        <taxon>Actinomycetes</taxon>
        <taxon>Micromonosporales</taxon>
        <taxon>Micromonosporaceae</taxon>
        <taxon>Plantactinospora</taxon>
    </lineage>
</organism>
<sequence length="262" mass="28111">MRLATWNVNSVKARLPRLLDWLAGTGPDVVCLQETKCPDGSFPADEVGELGYAVASHSDGRWNGVAVLSRIGLTDVAVGFPGEPGFPQPEARAIAATCAGTRVWSIYVPNGRTPDSPHYRYKLDWFAGLRDALATELGGGAPLAVCGDFNVAPTDADVWDPSLFAESTHVTPAERQALADLRDLGLVDVVPTPMKGPHPYTYWDYRAGMFHQNKGMRIDLVYATPSLADGVRSAYVDREARKGKGPSDHAPIVIDVEPAGAA</sequence>
<evidence type="ECO:0000256" key="1">
    <source>
        <dbReference type="ARBA" id="ARBA00001946"/>
    </source>
</evidence>
<keyword evidence="5" id="KW-0460">Magnesium</keyword>
<dbReference type="RefSeq" id="WP_377341465.1">
    <property type="nucleotide sequence ID" value="NZ_JBHLUE010000017.1"/>
</dbReference>
<dbReference type="GO" id="GO:0008311">
    <property type="term" value="F:double-stranded DNA 3'-5' DNA exonuclease activity"/>
    <property type="evidence" value="ECO:0007669"/>
    <property type="project" value="UniProtKB-EC"/>
</dbReference>
<comment type="cofactor">
    <cofactor evidence="1">
        <name>Mg(2+)</name>
        <dbReference type="ChEBI" id="CHEBI:18420"/>
    </cofactor>
</comment>
<evidence type="ECO:0000259" key="7">
    <source>
        <dbReference type="Pfam" id="PF03372"/>
    </source>
</evidence>
<comment type="similarity">
    <text evidence="2">Belongs to the DNA repair enzymes AP/ExoA family.</text>
</comment>
<evidence type="ECO:0000313" key="8">
    <source>
        <dbReference type="EMBL" id="MFC0566629.1"/>
    </source>
</evidence>
<evidence type="ECO:0000256" key="2">
    <source>
        <dbReference type="ARBA" id="ARBA00007092"/>
    </source>
</evidence>
<dbReference type="EC" id="3.1.11.2" evidence="8"/>
<dbReference type="InterPro" id="IPR037493">
    <property type="entry name" value="ExoIII-like"/>
</dbReference>
<dbReference type="SUPFAM" id="SSF56219">
    <property type="entry name" value="DNase I-like"/>
    <property type="match status" value="1"/>
</dbReference>
<dbReference type="Pfam" id="PF03372">
    <property type="entry name" value="Exo_endo_phos"/>
    <property type="match status" value="1"/>
</dbReference>
<dbReference type="InterPro" id="IPR005135">
    <property type="entry name" value="Endo/exonuclease/phosphatase"/>
</dbReference>
<evidence type="ECO:0000256" key="4">
    <source>
        <dbReference type="ARBA" id="ARBA00022801"/>
    </source>
</evidence>
<protein>
    <submittedName>
        <fullName evidence="8">Exodeoxyribonuclease III</fullName>
        <ecNumber evidence="8">3.1.11.2</ecNumber>
    </submittedName>
</protein>
<evidence type="ECO:0000256" key="5">
    <source>
        <dbReference type="ARBA" id="ARBA00022842"/>
    </source>
</evidence>
<proteinExistence type="inferred from homology"/>
<dbReference type="CDD" id="cd09086">
    <property type="entry name" value="ExoIII-like_AP-endo"/>
    <property type="match status" value="1"/>
</dbReference>
<feature type="domain" description="Endonuclease/exonuclease/phosphatase" evidence="7">
    <location>
        <begin position="4"/>
        <end position="249"/>
    </location>
</feature>
<dbReference type="Proteomes" id="UP001589894">
    <property type="component" value="Unassembled WGS sequence"/>
</dbReference>
<dbReference type="PROSITE" id="PS51435">
    <property type="entry name" value="AP_NUCLEASE_F1_4"/>
    <property type="match status" value="1"/>
</dbReference>
<dbReference type="NCBIfam" id="TIGR00195">
    <property type="entry name" value="exoDNase_III"/>
    <property type="match status" value="1"/>
</dbReference>
<dbReference type="InterPro" id="IPR036691">
    <property type="entry name" value="Endo/exonu/phosph_ase_sf"/>
</dbReference>
<dbReference type="Gene3D" id="3.60.10.10">
    <property type="entry name" value="Endonuclease/exonuclease/phosphatase"/>
    <property type="match status" value="1"/>
</dbReference>
<evidence type="ECO:0000256" key="6">
    <source>
        <dbReference type="SAM" id="MobiDB-lite"/>
    </source>
</evidence>
<evidence type="ECO:0000256" key="3">
    <source>
        <dbReference type="ARBA" id="ARBA00022723"/>
    </source>
</evidence>
<dbReference type="PANTHER" id="PTHR43250">
    <property type="entry name" value="EXODEOXYRIBONUCLEASE III"/>
    <property type="match status" value="1"/>
</dbReference>
<dbReference type="EMBL" id="JBHLUE010000017">
    <property type="protein sequence ID" value="MFC0566629.1"/>
    <property type="molecule type" value="Genomic_DNA"/>
</dbReference>